<dbReference type="Proteomes" id="UP000294847">
    <property type="component" value="Chromosome 1"/>
</dbReference>
<dbReference type="InterPro" id="IPR043129">
    <property type="entry name" value="ATPase_NBD"/>
</dbReference>
<dbReference type="SUPFAM" id="SSF53067">
    <property type="entry name" value="Actin-like ATPase domain"/>
    <property type="match status" value="1"/>
</dbReference>
<dbReference type="PANTHER" id="PTHR14187">
    <property type="entry name" value="ALPHA KINASE/ELONGATION FACTOR 2 KINASE"/>
    <property type="match status" value="1"/>
</dbReference>
<organism evidence="1 2">
    <name type="scientific">Pyricularia oryzae</name>
    <name type="common">Rice blast fungus</name>
    <name type="synonym">Magnaporthe oryzae</name>
    <dbReference type="NCBI Taxonomy" id="318829"/>
    <lineage>
        <taxon>Eukaryota</taxon>
        <taxon>Fungi</taxon>
        <taxon>Dikarya</taxon>
        <taxon>Ascomycota</taxon>
        <taxon>Pezizomycotina</taxon>
        <taxon>Sordariomycetes</taxon>
        <taxon>Sordariomycetidae</taxon>
        <taxon>Magnaporthales</taxon>
        <taxon>Pyriculariaceae</taxon>
        <taxon>Pyricularia</taxon>
    </lineage>
</organism>
<evidence type="ECO:0000313" key="1">
    <source>
        <dbReference type="EMBL" id="QBZ53325.1"/>
    </source>
</evidence>
<reference evidence="1 2" key="1">
    <citation type="journal article" date="2019" name="Mol. Biol. Evol.">
        <title>Blast fungal genomes show frequent chromosomal changes, gene gains and losses, and effector gene turnover.</title>
        <authorList>
            <person name="Gomez Luciano L.B."/>
            <person name="Jason Tsai I."/>
            <person name="Chuma I."/>
            <person name="Tosa Y."/>
            <person name="Chen Y.H."/>
            <person name="Li J.Y."/>
            <person name="Li M.Y."/>
            <person name="Jade Lu M.Y."/>
            <person name="Nakayashiki H."/>
            <person name="Li W.H."/>
        </authorList>
    </citation>
    <scope>NUCLEOTIDE SEQUENCE [LARGE SCALE GENOMIC DNA]</scope>
    <source>
        <strain evidence="1">MZ5-1-6</strain>
    </source>
</reference>
<gene>
    <name evidence="1" type="ORF">PoMZ_09001</name>
</gene>
<dbReference type="Gene3D" id="3.30.420.40">
    <property type="match status" value="1"/>
</dbReference>
<name>A0A4V1C4L7_PYROR</name>
<protein>
    <submittedName>
        <fullName evidence="1">Uncharacterized protein</fullName>
    </submittedName>
</protein>
<evidence type="ECO:0000313" key="2">
    <source>
        <dbReference type="Proteomes" id="UP000294847"/>
    </source>
</evidence>
<dbReference type="AlphaFoldDB" id="A0A4V1C4L7"/>
<sequence length="161" mass="18126">MLSFSIPSRPKSPPSDVSNDEFLLLDEQDGLFIVGIDFGTTKCPTELSYGDDGKIYWGFDVPPNASSVLWFKLLLFREEDINNDTDVSEYLVSAREFLSRINKIAIDVVSNFLGALWKYTITKIVRARGQMVVDALVFRVVITVPAIWKGYARQAMHKAAD</sequence>
<accession>A0A4V1C4L7</accession>
<proteinExistence type="predicted"/>
<dbReference type="PANTHER" id="PTHR14187:SF5">
    <property type="entry name" value="HEAT SHOCK 70 KDA PROTEIN 12A"/>
    <property type="match status" value="1"/>
</dbReference>
<dbReference type="EMBL" id="CP034204">
    <property type="protein sequence ID" value="QBZ53325.1"/>
    <property type="molecule type" value="Genomic_DNA"/>
</dbReference>